<evidence type="ECO:0000256" key="3">
    <source>
        <dbReference type="SAM" id="MobiDB-lite"/>
    </source>
</evidence>
<feature type="compositionally biased region" description="Acidic residues" evidence="3">
    <location>
        <begin position="304"/>
        <end position="314"/>
    </location>
</feature>
<feature type="region of interest" description="Disordered" evidence="3">
    <location>
        <begin position="192"/>
        <end position="365"/>
    </location>
</feature>
<evidence type="ECO:0000313" key="6">
    <source>
        <dbReference type="Proteomes" id="UP001460270"/>
    </source>
</evidence>
<feature type="region of interest" description="Disordered" evidence="3">
    <location>
        <begin position="144"/>
        <end position="171"/>
    </location>
</feature>
<dbReference type="Pfam" id="PF13959">
    <property type="entry name" value="CTE_SPB4"/>
    <property type="match status" value="1"/>
</dbReference>
<evidence type="ECO:0000256" key="1">
    <source>
        <dbReference type="ARBA" id="ARBA00022801"/>
    </source>
</evidence>
<keyword evidence="2" id="KW-0347">Helicase</keyword>
<dbReference type="SMART" id="SM01178">
    <property type="entry name" value="DUF4217"/>
    <property type="match status" value="1"/>
</dbReference>
<dbReference type="Proteomes" id="UP001460270">
    <property type="component" value="Unassembled WGS sequence"/>
</dbReference>
<keyword evidence="2" id="KW-0547">Nucleotide-binding</keyword>
<organism evidence="5 6">
    <name type="scientific">Mugilogobius chulae</name>
    <name type="common">yellowstripe goby</name>
    <dbReference type="NCBI Taxonomy" id="88201"/>
    <lineage>
        <taxon>Eukaryota</taxon>
        <taxon>Metazoa</taxon>
        <taxon>Chordata</taxon>
        <taxon>Craniata</taxon>
        <taxon>Vertebrata</taxon>
        <taxon>Euteleostomi</taxon>
        <taxon>Actinopterygii</taxon>
        <taxon>Neopterygii</taxon>
        <taxon>Teleostei</taxon>
        <taxon>Neoteleostei</taxon>
        <taxon>Acanthomorphata</taxon>
        <taxon>Gobiaria</taxon>
        <taxon>Gobiiformes</taxon>
        <taxon>Gobioidei</taxon>
        <taxon>Gobiidae</taxon>
        <taxon>Gobionellinae</taxon>
        <taxon>Mugilogobius</taxon>
    </lineage>
</organism>
<comment type="caution">
    <text evidence="5">The sequence shown here is derived from an EMBL/GenBank/DDBJ whole genome shotgun (WGS) entry which is preliminary data.</text>
</comment>
<evidence type="ECO:0000313" key="5">
    <source>
        <dbReference type="EMBL" id="KAK7880452.1"/>
    </source>
</evidence>
<feature type="compositionally biased region" description="Acidic residues" evidence="3">
    <location>
        <begin position="116"/>
        <end position="129"/>
    </location>
</feature>
<dbReference type="AlphaFoldDB" id="A0AAW0MIE1"/>
<reference evidence="6" key="1">
    <citation type="submission" date="2024-04" db="EMBL/GenBank/DDBJ databases">
        <title>Salinicola lusitanus LLJ914,a marine bacterium isolated from the Okinawa Trough.</title>
        <authorList>
            <person name="Li J."/>
        </authorList>
    </citation>
    <scope>NUCLEOTIDE SEQUENCE [LARGE SCALE GENOMIC DNA]</scope>
</reference>
<feature type="compositionally biased region" description="Basic and acidic residues" evidence="3">
    <location>
        <begin position="221"/>
        <end position="242"/>
    </location>
</feature>
<feature type="region of interest" description="Disordered" evidence="3">
    <location>
        <begin position="88"/>
        <end position="129"/>
    </location>
</feature>
<keyword evidence="1" id="KW-0378">Hydrolase</keyword>
<keyword evidence="2" id="KW-0067">ATP-binding</keyword>
<name>A0AAW0MIE1_9GOBI</name>
<dbReference type="GO" id="GO:0016787">
    <property type="term" value="F:hydrolase activity"/>
    <property type="evidence" value="ECO:0007669"/>
    <property type="project" value="UniProtKB-KW"/>
</dbReference>
<dbReference type="EMBL" id="JBBPFD010000095">
    <property type="protein sequence ID" value="KAK7880452.1"/>
    <property type="molecule type" value="Genomic_DNA"/>
</dbReference>
<sequence>MELGNYMFKTSKIVNPLKLQSVQQKLESFLAQEKEMKERAQRCFVSYLRSVHLMKNKQVFDVSALNLQEYAASLGLAVAPRVRFLQHKTSGQSEETSEEEEEQLREFKQQLHQDDAESDSSSEDEEDLKDLDLLTVKRKDVFKLKEGQDEDEEEEEESRKKKQSKETKFKEAKKVLKRNFQVNTKVTFSEEGEAVQLWPPVQRAANANQEDEDDEEISGIDVEKARERLKLEDQAFDKEEYRRKVKQKHREQKLKAKAAKKKNKPDEEKKEEEDEVVAYLANSSEDEFDPDTLPDPDKPRESQSEEEEEEEEEEDRTKAEKRQISSDSESEEEEEEKPVFKRKKRKQEDEEEEDEALNTGLSLAEDEELVLHLLSGRSDRLLGPGAAPSSRSVASLTDRNFGFEETLCDLSSDLSTQYCAAHKHLLSLHSQTLLSP</sequence>
<evidence type="ECO:0000259" key="4">
    <source>
        <dbReference type="SMART" id="SM01178"/>
    </source>
</evidence>
<protein>
    <recommendedName>
        <fullName evidence="4">ATP-dependent rRNA helicase SPB4-like C-terminal extension domain-containing protein</fullName>
    </recommendedName>
</protein>
<dbReference type="InterPro" id="IPR025313">
    <property type="entry name" value="SPB4-like_CTE"/>
</dbReference>
<feature type="compositionally biased region" description="Basic and acidic residues" evidence="3">
    <location>
        <begin position="315"/>
        <end position="324"/>
    </location>
</feature>
<accession>A0AAW0MIE1</accession>
<feature type="compositionally biased region" description="Acidic residues" evidence="3">
    <location>
        <begin position="209"/>
        <end position="218"/>
    </location>
</feature>
<proteinExistence type="predicted"/>
<feature type="compositionally biased region" description="Basic residues" evidence="3">
    <location>
        <begin position="243"/>
        <end position="263"/>
    </location>
</feature>
<keyword evidence="6" id="KW-1185">Reference proteome</keyword>
<gene>
    <name evidence="5" type="ORF">WMY93_032909</name>
</gene>
<dbReference type="GO" id="GO:0004386">
    <property type="term" value="F:helicase activity"/>
    <property type="evidence" value="ECO:0007669"/>
    <property type="project" value="UniProtKB-KW"/>
</dbReference>
<feature type="compositionally biased region" description="Basic and acidic residues" evidence="3">
    <location>
        <begin position="104"/>
        <end position="115"/>
    </location>
</feature>
<feature type="compositionally biased region" description="Acidic residues" evidence="3">
    <location>
        <begin position="284"/>
        <end position="294"/>
    </location>
</feature>
<evidence type="ECO:0000256" key="2">
    <source>
        <dbReference type="ARBA" id="ARBA00022806"/>
    </source>
</evidence>
<feature type="domain" description="ATP-dependent rRNA helicase SPB4-like C-terminal extension" evidence="4">
    <location>
        <begin position="21"/>
        <end position="84"/>
    </location>
</feature>